<dbReference type="InterPro" id="IPR036388">
    <property type="entry name" value="WH-like_DNA-bd_sf"/>
</dbReference>
<dbReference type="GO" id="GO:0005634">
    <property type="term" value="C:nucleus"/>
    <property type="evidence" value="ECO:0007669"/>
    <property type="project" value="UniProtKB-SubCell"/>
</dbReference>
<protein>
    <recommendedName>
        <fullName evidence="3">E2F/DP family winged-helix DNA-binding domain-containing protein</fullName>
    </recommendedName>
</protein>
<keyword evidence="1" id="KW-0238">DNA-binding</keyword>
<name>A0A8S1ISF4_9CHLO</name>
<evidence type="ECO:0000256" key="1">
    <source>
        <dbReference type="RuleBase" id="RU003796"/>
    </source>
</evidence>
<comment type="caution">
    <text evidence="4">The sequence shown here is derived from an EMBL/GenBank/DDBJ whole genome shotgun (WGS) entry which is preliminary data.</text>
</comment>
<feature type="region of interest" description="Disordered" evidence="2">
    <location>
        <begin position="87"/>
        <end position="143"/>
    </location>
</feature>
<accession>A0A8S1ISF4</accession>
<feature type="region of interest" description="Disordered" evidence="2">
    <location>
        <begin position="328"/>
        <end position="363"/>
    </location>
</feature>
<evidence type="ECO:0000256" key="2">
    <source>
        <dbReference type="SAM" id="MobiDB-lite"/>
    </source>
</evidence>
<feature type="compositionally biased region" description="Basic and acidic residues" evidence="2">
    <location>
        <begin position="131"/>
        <end position="143"/>
    </location>
</feature>
<keyword evidence="1" id="KW-0539">Nucleus</keyword>
<reference evidence="4" key="1">
    <citation type="submission" date="2020-12" db="EMBL/GenBank/DDBJ databases">
        <authorList>
            <person name="Iha C."/>
        </authorList>
    </citation>
    <scope>NUCLEOTIDE SEQUENCE</scope>
</reference>
<keyword evidence="1" id="KW-0804">Transcription</keyword>
<sequence>MRKAGPTDGGGAKDAGGAKDGSGGRVTLPCGYRLASGTRVAKRPRGVRHRRVDYKPVLLRSGFIDEREAIALDALEMMSKTAALELGNGPKAHRERPRAASEALRAASTRRGVANAQQSAGEANAVSRRKVTSERETARSREEPRLPALLRRLLLLADPPDGPPQPLRIERMAEELGVAPRRLHNVISVLESLQIISRTGWMTYEWRGAGDLSSVLETLVAEGERNGDLSNPPCAIPPRHPPHHEGLSHWTASRRFLRLLLTDQKPISIPEAAKYLCCSVGLGPEAVRRVEEQLVEVTCILTELGLVKKCSRTRCSVYKWIGFPEQKSTKRTKKNGPREAISAETTGTKVIEASRSDRVSGTAAKLGSQAHSVSGNGQMASVPVGYAPFHIFPSLLTPAVVGQASQASAPGAMNQRLHNSPTFGRLGYTNVLPVSANSSAPSAQRAGINPCAVGVSAFAYTGRPCCRDVTHRDRDGAATTTAQRLSGTVAAAAAPSLVIHTVNHGLPQSDSEVSRASVTIRGHNGATPPSASSSAGVQQQKAHGWTVATDRQNGLPTGCEAARRINEVDSAPLPQENVEVCSSQTVPERTFKSEVVERRYGPGGPAMTVVTTGASPAKGGRHVGSLQDTGGGNVPGRAAMLPPSSRDYATLMALLTKGQNGDQGVMFNIRDGTRDAV</sequence>
<dbReference type="SMART" id="SM01372">
    <property type="entry name" value="E2F_TDP"/>
    <property type="match status" value="1"/>
</dbReference>
<dbReference type="EMBL" id="CAJHUC010000621">
    <property type="protein sequence ID" value="CAD7697180.1"/>
    <property type="molecule type" value="Genomic_DNA"/>
</dbReference>
<feature type="compositionally biased region" description="Gly residues" evidence="2">
    <location>
        <begin position="7"/>
        <end position="24"/>
    </location>
</feature>
<dbReference type="Proteomes" id="UP000708148">
    <property type="component" value="Unassembled WGS sequence"/>
</dbReference>
<dbReference type="Pfam" id="PF02319">
    <property type="entry name" value="WHD_E2F_TDP"/>
    <property type="match status" value="1"/>
</dbReference>
<organism evidence="4 5">
    <name type="scientific">Ostreobium quekettii</name>
    <dbReference type="NCBI Taxonomy" id="121088"/>
    <lineage>
        <taxon>Eukaryota</taxon>
        <taxon>Viridiplantae</taxon>
        <taxon>Chlorophyta</taxon>
        <taxon>core chlorophytes</taxon>
        <taxon>Ulvophyceae</taxon>
        <taxon>TCBD clade</taxon>
        <taxon>Bryopsidales</taxon>
        <taxon>Ostreobineae</taxon>
        <taxon>Ostreobiaceae</taxon>
        <taxon>Ostreobium</taxon>
    </lineage>
</organism>
<dbReference type="AlphaFoldDB" id="A0A8S1ISF4"/>
<comment type="similarity">
    <text evidence="1">Belongs to the E2F/DP family.</text>
</comment>
<evidence type="ECO:0000313" key="4">
    <source>
        <dbReference type="EMBL" id="CAD7697180.1"/>
    </source>
</evidence>
<dbReference type="GO" id="GO:0003677">
    <property type="term" value="F:DNA binding"/>
    <property type="evidence" value="ECO:0007669"/>
    <property type="project" value="UniProtKB-KW"/>
</dbReference>
<dbReference type="GO" id="GO:0005667">
    <property type="term" value="C:transcription regulator complex"/>
    <property type="evidence" value="ECO:0007669"/>
    <property type="project" value="InterPro"/>
</dbReference>
<gene>
    <name evidence="4" type="ORF">OSTQU699_LOCUS2541</name>
</gene>
<feature type="region of interest" description="Disordered" evidence="2">
    <location>
        <begin position="1"/>
        <end position="28"/>
    </location>
</feature>
<dbReference type="GO" id="GO:0006355">
    <property type="term" value="P:regulation of DNA-templated transcription"/>
    <property type="evidence" value="ECO:0007669"/>
    <property type="project" value="InterPro"/>
</dbReference>
<comment type="subcellular location">
    <subcellularLocation>
        <location evidence="1">Nucleus</location>
    </subcellularLocation>
</comment>
<evidence type="ECO:0000259" key="3">
    <source>
        <dbReference type="SMART" id="SM01372"/>
    </source>
</evidence>
<proteinExistence type="inferred from homology"/>
<evidence type="ECO:0000313" key="5">
    <source>
        <dbReference type="Proteomes" id="UP000708148"/>
    </source>
</evidence>
<keyword evidence="1" id="KW-0805">Transcription regulation</keyword>
<dbReference type="InterPro" id="IPR003316">
    <property type="entry name" value="E2F_WHTH_DNA-bd_dom"/>
</dbReference>
<dbReference type="Gene3D" id="1.10.10.10">
    <property type="entry name" value="Winged helix-like DNA-binding domain superfamily/Winged helix DNA-binding domain"/>
    <property type="match status" value="1"/>
</dbReference>
<feature type="domain" description="E2F/DP family winged-helix DNA-binding" evidence="3">
    <location>
        <begin position="141"/>
        <end position="208"/>
    </location>
</feature>
<keyword evidence="5" id="KW-1185">Reference proteome</keyword>
<feature type="region of interest" description="Disordered" evidence="2">
    <location>
        <begin position="521"/>
        <end position="541"/>
    </location>
</feature>
<dbReference type="OrthoDB" id="5318at2759"/>